<sequence>MNTTYVLRQSDNLVFNSEGETYTFTARKLTDAKRRAGRKQFHEGSNLRLEEENGTVVSIKRSGCKWEDTR</sequence>
<dbReference type="RefSeq" id="WP_214172644.1">
    <property type="nucleotide sequence ID" value="NZ_JAHCVJ010000007.1"/>
</dbReference>
<proteinExistence type="predicted"/>
<gene>
    <name evidence="1" type="ORF">KI809_16320</name>
</gene>
<accession>A0AAW4LFC3</accession>
<dbReference type="AlphaFoldDB" id="A0AAW4LFC3"/>
<comment type="caution">
    <text evidence="1">The sequence shown here is derived from an EMBL/GenBank/DDBJ whole genome shotgun (WGS) entry which is preliminary data.</text>
</comment>
<reference evidence="1 2" key="1">
    <citation type="submission" date="2021-05" db="EMBL/GenBank/DDBJ databases">
        <title>The draft genome of Geobacter pelophilus DSM 12255.</title>
        <authorList>
            <person name="Xu Z."/>
            <person name="Masuda Y."/>
            <person name="Itoh H."/>
            <person name="Senoo K."/>
        </authorList>
    </citation>
    <scope>NUCLEOTIDE SEQUENCE [LARGE SCALE GENOMIC DNA]</scope>
    <source>
        <strain evidence="1 2">DSM 12255</strain>
    </source>
</reference>
<protein>
    <submittedName>
        <fullName evidence="1">Uncharacterized protein</fullName>
    </submittedName>
</protein>
<evidence type="ECO:0000313" key="2">
    <source>
        <dbReference type="Proteomes" id="UP000811899"/>
    </source>
</evidence>
<evidence type="ECO:0000313" key="1">
    <source>
        <dbReference type="EMBL" id="MBT0665876.1"/>
    </source>
</evidence>
<dbReference type="Proteomes" id="UP000811899">
    <property type="component" value="Unassembled WGS sequence"/>
</dbReference>
<keyword evidence="2" id="KW-1185">Reference proteome</keyword>
<organism evidence="1 2">
    <name type="scientific">Geoanaerobacter pelophilus</name>
    <dbReference type="NCBI Taxonomy" id="60036"/>
    <lineage>
        <taxon>Bacteria</taxon>
        <taxon>Pseudomonadati</taxon>
        <taxon>Thermodesulfobacteriota</taxon>
        <taxon>Desulfuromonadia</taxon>
        <taxon>Geobacterales</taxon>
        <taxon>Geobacteraceae</taxon>
        <taxon>Geoanaerobacter</taxon>
    </lineage>
</organism>
<name>A0AAW4LFC3_9BACT</name>
<dbReference type="EMBL" id="JAHCVJ010000007">
    <property type="protein sequence ID" value="MBT0665876.1"/>
    <property type="molecule type" value="Genomic_DNA"/>
</dbReference>